<dbReference type="SMART" id="SM00304">
    <property type="entry name" value="HAMP"/>
    <property type="match status" value="2"/>
</dbReference>
<dbReference type="SUPFAM" id="SSF158472">
    <property type="entry name" value="HAMP domain-like"/>
    <property type="match status" value="1"/>
</dbReference>
<evidence type="ECO:0000256" key="1">
    <source>
        <dbReference type="ARBA" id="ARBA00022500"/>
    </source>
</evidence>
<dbReference type="Pfam" id="PF00015">
    <property type="entry name" value="MCPsignal"/>
    <property type="match status" value="1"/>
</dbReference>
<feature type="domain" description="HAMP" evidence="7">
    <location>
        <begin position="298"/>
        <end position="350"/>
    </location>
</feature>
<evidence type="ECO:0000256" key="3">
    <source>
        <dbReference type="PROSITE-ProRule" id="PRU00284"/>
    </source>
</evidence>
<gene>
    <name evidence="8" type="ORF">M0654_08875</name>
</gene>
<feature type="domain" description="HAMP" evidence="7">
    <location>
        <begin position="217"/>
        <end position="270"/>
    </location>
</feature>
<dbReference type="InterPro" id="IPR003660">
    <property type="entry name" value="HAMP_dom"/>
</dbReference>
<reference evidence="8 9" key="1">
    <citation type="submission" date="2022-04" db="EMBL/GenBank/DDBJ databases">
        <title>Rhizobium coralii sp. nov., isolated from coral Turbinaria peltata.</title>
        <authorList>
            <person name="Sun H."/>
        </authorList>
    </citation>
    <scope>NUCLEOTIDE SEQUENCE [LARGE SCALE GENOMIC DNA]</scope>
    <source>
        <strain evidence="8 9">NTR19</strain>
    </source>
</reference>
<proteinExistence type="inferred from homology"/>
<name>A0ABT0IQG8_9HYPH</name>
<feature type="region of interest" description="Disordered" evidence="4">
    <location>
        <begin position="271"/>
        <end position="296"/>
    </location>
</feature>
<dbReference type="InterPro" id="IPR029151">
    <property type="entry name" value="Sensor-like_sf"/>
</dbReference>
<feature type="domain" description="Methyl-accepting transducer" evidence="6">
    <location>
        <begin position="355"/>
        <end position="584"/>
    </location>
</feature>
<dbReference type="Gene3D" id="6.10.340.10">
    <property type="match status" value="1"/>
</dbReference>
<dbReference type="Pfam" id="PF17201">
    <property type="entry name" value="Cache_3-Cache_2"/>
    <property type="match status" value="1"/>
</dbReference>
<dbReference type="PANTHER" id="PTHR43531:SF11">
    <property type="entry name" value="METHYL-ACCEPTING CHEMOTAXIS PROTEIN 3"/>
    <property type="match status" value="1"/>
</dbReference>
<keyword evidence="3" id="KW-0807">Transducer</keyword>
<evidence type="ECO:0000259" key="7">
    <source>
        <dbReference type="PROSITE" id="PS50885"/>
    </source>
</evidence>
<evidence type="ECO:0000313" key="8">
    <source>
        <dbReference type="EMBL" id="MCK8780094.1"/>
    </source>
</evidence>
<dbReference type="PROSITE" id="PS50885">
    <property type="entry name" value="HAMP"/>
    <property type="match status" value="2"/>
</dbReference>
<evidence type="ECO:0000256" key="2">
    <source>
        <dbReference type="ARBA" id="ARBA00029447"/>
    </source>
</evidence>
<dbReference type="SUPFAM" id="SSF103190">
    <property type="entry name" value="Sensory domain-like"/>
    <property type="match status" value="1"/>
</dbReference>
<keyword evidence="9" id="KW-1185">Reference proteome</keyword>
<evidence type="ECO:0000259" key="6">
    <source>
        <dbReference type="PROSITE" id="PS50111"/>
    </source>
</evidence>
<dbReference type="Gene3D" id="1.10.287.950">
    <property type="entry name" value="Methyl-accepting chemotaxis protein"/>
    <property type="match status" value="1"/>
</dbReference>
<dbReference type="InterPro" id="IPR051310">
    <property type="entry name" value="MCP_chemotaxis"/>
</dbReference>
<keyword evidence="1" id="KW-0145">Chemotaxis</keyword>
<dbReference type="RefSeq" id="WP_248682787.1">
    <property type="nucleotide sequence ID" value="NZ_JALPRY010000010.1"/>
</dbReference>
<accession>A0ABT0IQG8</accession>
<dbReference type="CDD" id="cd11386">
    <property type="entry name" value="MCP_signal"/>
    <property type="match status" value="1"/>
</dbReference>
<feature type="transmembrane region" description="Helical" evidence="5">
    <location>
        <begin position="169"/>
        <end position="188"/>
    </location>
</feature>
<keyword evidence="5" id="KW-0472">Membrane</keyword>
<dbReference type="Pfam" id="PF00672">
    <property type="entry name" value="HAMP"/>
    <property type="match status" value="1"/>
</dbReference>
<comment type="similarity">
    <text evidence="2">Belongs to the methyl-accepting chemotaxis (MCP) protein family.</text>
</comment>
<dbReference type="SMART" id="SM00283">
    <property type="entry name" value="MA"/>
    <property type="match status" value="1"/>
</dbReference>
<dbReference type="InterPro" id="IPR033462">
    <property type="entry name" value="Cache_3-Cache_2"/>
</dbReference>
<evidence type="ECO:0000313" key="9">
    <source>
        <dbReference type="Proteomes" id="UP001202827"/>
    </source>
</evidence>
<dbReference type="EMBL" id="JALPRY010000010">
    <property type="protein sequence ID" value="MCK8780094.1"/>
    <property type="molecule type" value="Genomic_DNA"/>
</dbReference>
<organism evidence="8 9">
    <name type="scientific">Neorhizobium turbinariae</name>
    <dbReference type="NCBI Taxonomy" id="2937795"/>
    <lineage>
        <taxon>Bacteria</taxon>
        <taxon>Pseudomonadati</taxon>
        <taxon>Pseudomonadota</taxon>
        <taxon>Alphaproteobacteria</taxon>
        <taxon>Hyphomicrobiales</taxon>
        <taxon>Rhizobiaceae</taxon>
        <taxon>Rhizobium/Agrobacterium group</taxon>
        <taxon>Neorhizobium</taxon>
    </lineage>
</organism>
<dbReference type="PANTHER" id="PTHR43531">
    <property type="entry name" value="PROTEIN ICFG"/>
    <property type="match status" value="1"/>
</dbReference>
<dbReference type="Proteomes" id="UP001202827">
    <property type="component" value="Unassembled WGS sequence"/>
</dbReference>
<comment type="caution">
    <text evidence="8">The sequence shown here is derived from an EMBL/GenBank/DDBJ whole genome shotgun (WGS) entry which is preliminary data.</text>
</comment>
<dbReference type="InterPro" id="IPR004089">
    <property type="entry name" value="MCPsignal_dom"/>
</dbReference>
<dbReference type="SUPFAM" id="SSF58104">
    <property type="entry name" value="Methyl-accepting chemotaxis protein (MCP) signaling domain"/>
    <property type="match status" value="1"/>
</dbReference>
<keyword evidence="5" id="KW-0812">Transmembrane</keyword>
<keyword evidence="5" id="KW-1133">Transmembrane helix</keyword>
<feature type="transmembrane region" description="Helical" evidence="5">
    <location>
        <begin position="194"/>
        <end position="216"/>
    </location>
</feature>
<protein>
    <submittedName>
        <fullName evidence="8">Methyl-accepting chemotaxis protein</fullName>
    </submittedName>
</protein>
<evidence type="ECO:0000256" key="4">
    <source>
        <dbReference type="SAM" id="MobiDB-lite"/>
    </source>
</evidence>
<feature type="transmembrane region" description="Helical" evidence="5">
    <location>
        <begin position="12"/>
        <end position="35"/>
    </location>
</feature>
<dbReference type="PROSITE" id="PS50111">
    <property type="entry name" value="CHEMOTAXIS_TRANSDUC_2"/>
    <property type="match status" value="1"/>
</dbReference>
<evidence type="ECO:0000256" key="5">
    <source>
        <dbReference type="SAM" id="Phobius"/>
    </source>
</evidence>
<sequence length="616" mass="66163">MSKLVPSSVVSRIVCLCLFMTFVAVSAVGGLNYLYLRNDIMHTAREDARSAVRTMSLLYELGLKGSKTEVKDGVAVRVVQSETPLEGHDLVDRTASAINGVATIFEKKGADYVRISTNVKTEKGERAVGTKLAADHPAQSLLARGEAYFGPAFLFGKDFMTGYFPITDAQNAVTGVLFIGIPMEVYYANISNTAFIVILSSAIGMVVVGLAGFYAMRRLLKPLGILTGTVRTLAEGNDSVAIPYVGKSNEFGNIARALEIFRDAGREKKRIEGRSAEERAEAEAERRRNDEEKQRVDRQIDVAVNELAAALARLAQGDLCKTIETPFSGRLEQLRSDFNNSIVRLRDTMSQIRSSTLAIQRNSSELSQSSNELARRTETQAASLEETAAAVDEITVTVRSSAERAREANRAVTETKASADNSGTVVNNAVAAMGRIEEASGKIESIIEVIDDIAFQTNLLALNAGIEAARAGEAGKGFAVVAQEVRELAQRSAGAAKEIKDLIHQSTREVSSGAGLVQEAGEVLAAISVQITNISKHVDTIATASQDQSAALQEINTSVNRMDQMTQQNGAMVEETSEASRALASEANALLELVQQFKTEAGYAQNQRGAAISRAA</sequence>